<dbReference type="EMBL" id="FNON01000013">
    <property type="protein sequence ID" value="SDZ35663.1"/>
    <property type="molecule type" value="Genomic_DNA"/>
</dbReference>
<accession>A0A1H3SC38</accession>
<protein>
    <submittedName>
        <fullName evidence="5">Neamine transaminase / 2'-deamino-2'-hydroxyneamine transaminase / neomycin C transaminase</fullName>
    </submittedName>
</protein>
<keyword evidence="3" id="KW-0045">Antibiotic biosynthesis</keyword>
<dbReference type="SUPFAM" id="SSF53383">
    <property type="entry name" value="PLP-dependent transferases"/>
    <property type="match status" value="1"/>
</dbReference>
<keyword evidence="2 4" id="KW-0663">Pyridoxal phosphate</keyword>
<dbReference type="PANTHER" id="PTHR43713:SF3">
    <property type="entry name" value="GLUTAMATE-1-SEMIALDEHYDE 2,1-AMINOMUTASE 1, CHLOROPLASTIC-RELATED"/>
    <property type="match status" value="1"/>
</dbReference>
<evidence type="ECO:0000313" key="6">
    <source>
        <dbReference type="Proteomes" id="UP000199515"/>
    </source>
</evidence>
<evidence type="ECO:0000256" key="2">
    <source>
        <dbReference type="ARBA" id="ARBA00022898"/>
    </source>
</evidence>
<organism evidence="5 6">
    <name type="scientific">Amycolatopsis xylanica</name>
    <dbReference type="NCBI Taxonomy" id="589385"/>
    <lineage>
        <taxon>Bacteria</taxon>
        <taxon>Bacillati</taxon>
        <taxon>Actinomycetota</taxon>
        <taxon>Actinomycetes</taxon>
        <taxon>Pseudonocardiales</taxon>
        <taxon>Pseudonocardiaceae</taxon>
        <taxon>Amycolatopsis</taxon>
    </lineage>
</organism>
<evidence type="ECO:0000313" key="5">
    <source>
        <dbReference type="EMBL" id="SDZ35663.1"/>
    </source>
</evidence>
<dbReference type="AlphaFoldDB" id="A0A1H3SC38"/>
<sequence>MLGSVLGQSPIHPRRGDGRPLVLTGGNGVYVHDDAGNTWIDFDNARSSVLLGHADARVAEAVAEAARGGRGTTTGWTATLDSVLDRLHRLCGGDRISLFRTGTAAVRAAVGAVRDSTGKRLVLSSGYHGYDVMWSAPPALFEPNADGIIDFLYDLEVLTRCLDREPGAVAAVVVSTDAIHLDEGWYRRLDAIARPRGVVVILDEVRTGLRHRPGLQIAGQVIPADVWVLSKGMANGHAISAVGGDATLLNSLRQTSFTSYFEPTILAAAEATLAVVETGEVQSAVLAQGDHFIAEAGSALAEAGLPIEIIGGGAMFQFVCANAVVENEFYRAAGAEFLLFYPGDHQAPSLALSGDALDESVQRFRKACKVLAGRWPDVKIDEKSRYRAAWWEMCGLGDFARTPDETSRWVDWLNQTD</sequence>
<name>A0A1H3SC38_9PSEU</name>
<evidence type="ECO:0000256" key="3">
    <source>
        <dbReference type="ARBA" id="ARBA00023194"/>
    </source>
</evidence>
<evidence type="ECO:0000256" key="1">
    <source>
        <dbReference type="ARBA" id="ARBA00001933"/>
    </source>
</evidence>
<proteinExistence type="inferred from homology"/>
<dbReference type="Gene3D" id="3.40.640.10">
    <property type="entry name" value="Type I PLP-dependent aspartate aminotransferase-like (Major domain)"/>
    <property type="match status" value="1"/>
</dbReference>
<dbReference type="GO" id="GO:0008483">
    <property type="term" value="F:transaminase activity"/>
    <property type="evidence" value="ECO:0007669"/>
    <property type="project" value="InterPro"/>
</dbReference>
<reference evidence="5 6" key="1">
    <citation type="submission" date="2016-10" db="EMBL/GenBank/DDBJ databases">
        <authorList>
            <person name="de Groot N.N."/>
        </authorList>
    </citation>
    <scope>NUCLEOTIDE SEQUENCE [LARGE SCALE GENOMIC DNA]</scope>
    <source>
        <strain evidence="5 6">CPCC 202699</strain>
    </source>
</reference>
<dbReference type="PANTHER" id="PTHR43713">
    <property type="entry name" value="GLUTAMATE-1-SEMIALDEHYDE 2,1-AMINOMUTASE"/>
    <property type="match status" value="1"/>
</dbReference>
<dbReference type="GO" id="GO:0017000">
    <property type="term" value="P:antibiotic biosynthetic process"/>
    <property type="evidence" value="ECO:0007669"/>
    <property type="project" value="UniProtKB-KW"/>
</dbReference>
<dbReference type="STRING" id="589385.SAMN05421504_113119"/>
<gene>
    <name evidence="5" type="ORF">SAMN05421504_113119</name>
</gene>
<dbReference type="InterPro" id="IPR015422">
    <property type="entry name" value="PyrdxlP-dep_Trfase_small"/>
</dbReference>
<comment type="similarity">
    <text evidence="4">Belongs to the class-III pyridoxal-phosphate-dependent aminotransferase family.</text>
</comment>
<dbReference type="InterPro" id="IPR005814">
    <property type="entry name" value="Aminotrans_3"/>
</dbReference>
<keyword evidence="6" id="KW-1185">Reference proteome</keyword>
<evidence type="ECO:0000256" key="4">
    <source>
        <dbReference type="RuleBase" id="RU003560"/>
    </source>
</evidence>
<dbReference type="InterPro" id="IPR015424">
    <property type="entry name" value="PyrdxlP-dep_Trfase"/>
</dbReference>
<dbReference type="InterPro" id="IPR015421">
    <property type="entry name" value="PyrdxlP-dep_Trfase_major"/>
</dbReference>
<dbReference type="Pfam" id="PF00202">
    <property type="entry name" value="Aminotran_3"/>
    <property type="match status" value="1"/>
</dbReference>
<dbReference type="Gene3D" id="3.90.1150.10">
    <property type="entry name" value="Aspartate Aminotransferase, domain 1"/>
    <property type="match status" value="1"/>
</dbReference>
<dbReference type="Proteomes" id="UP000199515">
    <property type="component" value="Unassembled WGS sequence"/>
</dbReference>
<comment type="cofactor">
    <cofactor evidence="1">
        <name>pyridoxal 5'-phosphate</name>
        <dbReference type="ChEBI" id="CHEBI:597326"/>
    </cofactor>
</comment>
<dbReference type="GO" id="GO:0030170">
    <property type="term" value="F:pyridoxal phosphate binding"/>
    <property type="evidence" value="ECO:0007669"/>
    <property type="project" value="InterPro"/>
</dbReference>